<dbReference type="Proteomes" id="UP000070328">
    <property type="component" value="Unassembled WGS sequence"/>
</dbReference>
<accession>A0A135SUM6</accession>
<proteinExistence type="predicted"/>
<dbReference type="EMBL" id="JFBX01000393">
    <property type="protein sequence ID" value="KXH39608.1"/>
    <property type="molecule type" value="Genomic_DNA"/>
</dbReference>
<dbReference type="AlphaFoldDB" id="A0A135SUM6"/>
<sequence>MTSLASLLPSHDFSPQVNLNTSFTSPPHFGNIDIRDWKSTEILVYISMPPTHKGRKANSGPSVPAIASPSAERFSTHQLKVIEVCLRQTGFDFRCFACGTVAEVEWDALKLLHLDFALPTADPSLTMTASRLTAIIHAAAQCLESSHCTTRDAAFWKEVKNLLSDDSTFQAAPISDFVKFDNILYRYYSAWVSFRDQNPGMSRTLIQEPYTTSAESKAAHQLHLAMCA</sequence>
<evidence type="ECO:0000313" key="1">
    <source>
        <dbReference type="EMBL" id="KXH39608.1"/>
    </source>
</evidence>
<protein>
    <submittedName>
        <fullName evidence="1">Uncharacterized protein</fullName>
    </submittedName>
</protein>
<keyword evidence="2" id="KW-1185">Reference proteome</keyword>
<name>A0A135SUM6_9PEZI</name>
<reference evidence="1 2" key="1">
    <citation type="submission" date="2014-02" db="EMBL/GenBank/DDBJ databases">
        <title>The genome sequence of Colletotrichum simmondsii CBS122122.</title>
        <authorList>
            <person name="Baroncelli R."/>
            <person name="Thon M.R."/>
        </authorList>
    </citation>
    <scope>NUCLEOTIDE SEQUENCE [LARGE SCALE GENOMIC DNA]</scope>
    <source>
        <strain evidence="1 2">CBS122122</strain>
    </source>
</reference>
<dbReference type="OrthoDB" id="4827525at2759"/>
<evidence type="ECO:0000313" key="2">
    <source>
        <dbReference type="Proteomes" id="UP000070328"/>
    </source>
</evidence>
<gene>
    <name evidence="1" type="ORF">CSIM01_06663</name>
</gene>
<comment type="caution">
    <text evidence="1">The sequence shown here is derived from an EMBL/GenBank/DDBJ whole genome shotgun (WGS) entry which is preliminary data.</text>
</comment>
<organism evidence="1 2">
    <name type="scientific">Colletotrichum simmondsii</name>
    <dbReference type="NCBI Taxonomy" id="703756"/>
    <lineage>
        <taxon>Eukaryota</taxon>
        <taxon>Fungi</taxon>
        <taxon>Dikarya</taxon>
        <taxon>Ascomycota</taxon>
        <taxon>Pezizomycotina</taxon>
        <taxon>Sordariomycetes</taxon>
        <taxon>Hypocreomycetidae</taxon>
        <taxon>Glomerellales</taxon>
        <taxon>Glomerellaceae</taxon>
        <taxon>Colletotrichum</taxon>
        <taxon>Colletotrichum acutatum species complex</taxon>
    </lineage>
</organism>